<feature type="domain" description="Protein UNC80 central region" evidence="2">
    <location>
        <begin position="2"/>
        <end position="153"/>
    </location>
</feature>
<dbReference type="EMBL" id="GBHO01035935">
    <property type="protein sequence ID" value="JAG07669.1"/>
    <property type="molecule type" value="Transcribed_RNA"/>
</dbReference>
<dbReference type="PANTHER" id="PTHR31781">
    <property type="entry name" value="UNC80"/>
    <property type="match status" value="1"/>
</dbReference>
<dbReference type="GO" id="GO:0055080">
    <property type="term" value="P:monoatomic cation homeostasis"/>
    <property type="evidence" value="ECO:0007669"/>
    <property type="project" value="TreeGrafter"/>
</dbReference>
<protein>
    <recommendedName>
        <fullName evidence="2">Protein UNC80 central region domain-containing protein</fullName>
    </recommendedName>
</protein>
<organism evidence="3">
    <name type="scientific">Lygus hesperus</name>
    <name type="common">Western plant bug</name>
    <dbReference type="NCBI Taxonomy" id="30085"/>
    <lineage>
        <taxon>Eukaryota</taxon>
        <taxon>Metazoa</taxon>
        <taxon>Ecdysozoa</taxon>
        <taxon>Arthropoda</taxon>
        <taxon>Hexapoda</taxon>
        <taxon>Insecta</taxon>
        <taxon>Pterygota</taxon>
        <taxon>Neoptera</taxon>
        <taxon>Paraneoptera</taxon>
        <taxon>Hemiptera</taxon>
        <taxon>Heteroptera</taxon>
        <taxon>Panheteroptera</taxon>
        <taxon>Cimicomorpha</taxon>
        <taxon>Miridae</taxon>
        <taxon>Mirini</taxon>
        <taxon>Lygus</taxon>
    </lineage>
</organism>
<feature type="non-terminal residue" evidence="3">
    <location>
        <position position="154"/>
    </location>
</feature>
<reference evidence="3" key="1">
    <citation type="journal article" date="2014" name="PLoS ONE">
        <title>Transcriptome-Based Identification of ABC Transporters in the Western Tarnished Plant Bug Lygus hesperus.</title>
        <authorList>
            <person name="Hull J.J."/>
            <person name="Chaney K."/>
            <person name="Geib S.M."/>
            <person name="Fabrick J.A."/>
            <person name="Brent C.S."/>
            <person name="Walsh D."/>
            <person name="Lavine L.C."/>
        </authorList>
    </citation>
    <scope>NUCLEOTIDE SEQUENCE</scope>
</reference>
<name>A0A0A9WIS5_LYGHE</name>
<feature type="compositionally biased region" description="Basic and acidic residues" evidence="1">
    <location>
        <begin position="51"/>
        <end position="65"/>
    </location>
</feature>
<dbReference type="AlphaFoldDB" id="A0A0A9WIS5"/>
<sequence>FNYYCSHQNFCHPFCYRRHMRGATRLLKAVRQVYGEEFGIPGAEEESQQEEPSKKPEGKKNRKVSDQVSPIKIKESKKDKDKNDKADGSQGKGSHKDAIDHDEKGRIDGKSGDKKEGEKAKETPPILKYFKTQVRGVSHCALGAIVKGGVVLSS</sequence>
<feature type="non-terminal residue" evidence="3">
    <location>
        <position position="1"/>
    </location>
</feature>
<proteinExistence type="predicted"/>
<accession>A0A0A9WIS5</accession>
<dbReference type="InterPro" id="IPR045852">
    <property type="entry name" value="UNC80_central"/>
</dbReference>
<feature type="compositionally biased region" description="Basic and acidic residues" evidence="1">
    <location>
        <begin position="94"/>
        <end position="122"/>
    </location>
</feature>
<feature type="region of interest" description="Disordered" evidence="1">
    <location>
        <begin position="39"/>
        <end position="125"/>
    </location>
</feature>
<dbReference type="PANTHER" id="PTHR31781:SF1">
    <property type="entry name" value="PROTEIN UNC-80 HOMOLOG"/>
    <property type="match status" value="1"/>
</dbReference>
<dbReference type="Pfam" id="PF19424">
    <property type="entry name" value="UNC80"/>
    <property type="match status" value="1"/>
</dbReference>
<evidence type="ECO:0000256" key="1">
    <source>
        <dbReference type="SAM" id="MobiDB-lite"/>
    </source>
</evidence>
<gene>
    <name evidence="3" type="ORF">CM83_102288</name>
</gene>
<reference evidence="3" key="2">
    <citation type="submission" date="2014-07" db="EMBL/GenBank/DDBJ databases">
        <authorList>
            <person name="Hull J."/>
        </authorList>
    </citation>
    <scope>NUCLEOTIDE SEQUENCE</scope>
</reference>
<dbReference type="GO" id="GO:0034703">
    <property type="term" value="C:cation channel complex"/>
    <property type="evidence" value="ECO:0007669"/>
    <property type="project" value="TreeGrafter"/>
</dbReference>
<evidence type="ECO:0000259" key="2">
    <source>
        <dbReference type="Pfam" id="PF19424"/>
    </source>
</evidence>
<dbReference type="GO" id="GO:0030424">
    <property type="term" value="C:axon"/>
    <property type="evidence" value="ECO:0007669"/>
    <property type="project" value="TreeGrafter"/>
</dbReference>
<evidence type="ECO:0000313" key="3">
    <source>
        <dbReference type="EMBL" id="JAG07669.1"/>
    </source>
</evidence>
<feature type="compositionally biased region" description="Basic and acidic residues" evidence="1">
    <location>
        <begin position="72"/>
        <end position="87"/>
    </location>
</feature>
<dbReference type="GO" id="GO:0005261">
    <property type="term" value="F:monoatomic cation channel activity"/>
    <property type="evidence" value="ECO:0007669"/>
    <property type="project" value="TreeGrafter"/>
</dbReference>